<dbReference type="InterPro" id="IPR000415">
    <property type="entry name" value="Nitroreductase-like"/>
</dbReference>
<feature type="domain" description="Nitroreductase" evidence="1">
    <location>
        <begin position="42"/>
        <end position="213"/>
    </location>
</feature>
<dbReference type="AlphaFoldDB" id="A0A1F4TNK5"/>
<dbReference type="PANTHER" id="PTHR43745">
    <property type="entry name" value="NITROREDUCTASE MJ1384-RELATED"/>
    <property type="match status" value="1"/>
</dbReference>
<dbReference type="NCBIfam" id="TIGR03605">
    <property type="entry name" value="antibiot_sagB"/>
    <property type="match status" value="1"/>
</dbReference>
<dbReference type="InterPro" id="IPR020051">
    <property type="entry name" value="SagB-type_dehydrogenase"/>
</dbReference>
<dbReference type="Pfam" id="PF00881">
    <property type="entry name" value="Nitroreductase"/>
    <property type="match status" value="1"/>
</dbReference>
<dbReference type="STRING" id="1802583.A2311_01145"/>
<protein>
    <recommendedName>
        <fullName evidence="1">Nitroreductase domain-containing protein</fullName>
    </recommendedName>
</protein>
<reference evidence="2 3" key="1">
    <citation type="journal article" date="2016" name="Nat. Commun.">
        <title>Thousands of microbial genomes shed light on interconnected biogeochemical processes in an aquifer system.</title>
        <authorList>
            <person name="Anantharaman K."/>
            <person name="Brown C.T."/>
            <person name="Hug L.A."/>
            <person name="Sharon I."/>
            <person name="Castelle C.J."/>
            <person name="Probst A.J."/>
            <person name="Thomas B.C."/>
            <person name="Singh A."/>
            <person name="Wilkins M.J."/>
            <person name="Karaoz U."/>
            <person name="Brodie E.L."/>
            <person name="Williams K.H."/>
            <person name="Hubbard S.S."/>
            <person name="Banfield J.F."/>
        </authorList>
    </citation>
    <scope>NUCLEOTIDE SEQUENCE [LARGE SCALE GENOMIC DNA]</scope>
</reference>
<dbReference type="GO" id="GO:0016491">
    <property type="term" value="F:oxidoreductase activity"/>
    <property type="evidence" value="ECO:0007669"/>
    <property type="project" value="InterPro"/>
</dbReference>
<dbReference type="PANTHER" id="PTHR43745:SF2">
    <property type="entry name" value="NITROREDUCTASE MJ1384-RELATED"/>
    <property type="match status" value="1"/>
</dbReference>
<dbReference type="CDD" id="cd02142">
    <property type="entry name" value="McbC_SagB-like_oxidoreductase"/>
    <property type="match status" value="1"/>
</dbReference>
<gene>
    <name evidence="2" type="ORF">A2311_01145</name>
</gene>
<dbReference type="InterPro" id="IPR029479">
    <property type="entry name" value="Nitroreductase"/>
</dbReference>
<sequence>MFKKLVFLVVIIDLIAGTLLAAKTVKLPEPKFSGKMSVEEAILRRRSERSFYPNELTMEQISQLLWAGQGITERTWGFRTAPSSGSLYPLYMYIVKKDGIFKYVPDGHKLIQISNEDRRQSLVRASLGQGYIGEAPLVIIVAGNFRIVEAKYGQRAYRYLNMEIGHVAENIHLQAVALGLVSVPIGAFWDDVVAKVLELPDTQDPFYIIPVGYFKGDQPQTQPADQLPSSS</sequence>
<proteinExistence type="predicted"/>
<dbReference type="EMBL" id="MEUF01000046">
    <property type="protein sequence ID" value="OGC34288.1"/>
    <property type="molecule type" value="Genomic_DNA"/>
</dbReference>
<accession>A0A1F4TNK5</accession>
<evidence type="ECO:0000313" key="3">
    <source>
        <dbReference type="Proteomes" id="UP000178951"/>
    </source>
</evidence>
<dbReference type="Proteomes" id="UP000178951">
    <property type="component" value="Unassembled WGS sequence"/>
</dbReference>
<comment type="caution">
    <text evidence="2">The sequence shown here is derived from an EMBL/GenBank/DDBJ whole genome shotgun (WGS) entry which is preliminary data.</text>
</comment>
<dbReference type="InterPro" id="IPR052544">
    <property type="entry name" value="Bacteriocin_Proc_Enz"/>
</dbReference>
<name>A0A1F4TNK5_UNCSA</name>
<dbReference type="Gene3D" id="3.40.109.10">
    <property type="entry name" value="NADH Oxidase"/>
    <property type="match status" value="1"/>
</dbReference>
<evidence type="ECO:0000313" key="2">
    <source>
        <dbReference type="EMBL" id="OGC34288.1"/>
    </source>
</evidence>
<dbReference type="SUPFAM" id="SSF55469">
    <property type="entry name" value="FMN-dependent nitroreductase-like"/>
    <property type="match status" value="1"/>
</dbReference>
<evidence type="ECO:0000259" key="1">
    <source>
        <dbReference type="Pfam" id="PF00881"/>
    </source>
</evidence>
<organism evidence="2 3">
    <name type="scientific">candidate division WOR-1 bacterium RIFOXYB2_FULL_48_7</name>
    <dbReference type="NCBI Taxonomy" id="1802583"/>
    <lineage>
        <taxon>Bacteria</taxon>
        <taxon>Bacillati</taxon>
        <taxon>Saganbacteria</taxon>
    </lineage>
</organism>